<keyword evidence="1" id="KW-0812">Transmembrane</keyword>
<feature type="transmembrane region" description="Helical" evidence="1">
    <location>
        <begin position="240"/>
        <end position="262"/>
    </location>
</feature>
<sequence>MTAQIVIATFVPARVCINNFSGIGLAQSGSNLSLIVANYLAIALALSAAIFTQIGIMNGSGCEEEIVLANATAHEDAQRNGWNSSEPIFNPEAWVCSNAESVLASTALVESLCEWTAAGVLCLLGWYIGKRRGYFAEHGCSLKRYATNDDAKAVAHEAFRSHAGVAVRSVLFNTMEMISPAISLGIGVTEAAVFNFFAEMGFFSYTVPNLVCAGAMILGPRLLGQGRIAEFRMLIHVHRWMAILFGVAFTAFAFLTSEISIADEFTNK</sequence>
<dbReference type="Proteomes" id="UP000649617">
    <property type="component" value="Unassembled WGS sequence"/>
</dbReference>
<accession>A0A812L5G0</accession>
<evidence type="ECO:0000256" key="1">
    <source>
        <dbReference type="SAM" id="Phobius"/>
    </source>
</evidence>
<dbReference type="OrthoDB" id="435466at2759"/>
<reference evidence="2" key="1">
    <citation type="submission" date="2021-02" db="EMBL/GenBank/DDBJ databases">
        <authorList>
            <person name="Dougan E. K."/>
            <person name="Rhodes N."/>
            <person name="Thang M."/>
            <person name="Chan C."/>
        </authorList>
    </citation>
    <scope>NUCLEOTIDE SEQUENCE</scope>
</reference>
<protein>
    <submittedName>
        <fullName evidence="2">Uncharacterized protein</fullName>
    </submittedName>
</protein>
<feature type="transmembrane region" description="Helical" evidence="1">
    <location>
        <begin position="32"/>
        <end position="51"/>
    </location>
</feature>
<comment type="caution">
    <text evidence="2">The sequence shown here is derived from an EMBL/GenBank/DDBJ whole genome shotgun (WGS) entry which is preliminary data.</text>
</comment>
<name>A0A812L5G0_SYMPI</name>
<evidence type="ECO:0000313" key="2">
    <source>
        <dbReference type="EMBL" id="CAE7241781.1"/>
    </source>
</evidence>
<feature type="transmembrane region" description="Helical" evidence="1">
    <location>
        <begin position="177"/>
        <end position="196"/>
    </location>
</feature>
<dbReference type="EMBL" id="CAJNIZ010005429">
    <property type="protein sequence ID" value="CAE7241781.1"/>
    <property type="molecule type" value="Genomic_DNA"/>
</dbReference>
<organism evidence="2 3">
    <name type="scientific">Symbiodinium pilosum</name>
    <name type="common">Dinoflagellate</name>
    <dbReference type="NCBI Taxonomy" id="2952"/>
    <lineage>
        <taxon>Eukaryota</taxon>
        <taxon>Sar</taxon>
        <taxon>Alveolata</taxon>
        <taxon>Dinophyceae</taxon>
        <taxon>Suessiales</taxon>
        <taxon>Symbiodiniaceae</taxon>
        <taxon>Symbiodinium</taxon>
    </lineage>
</organism>
<evidence type="ECO:0000313" key="3">
    <source>
        <dbReference type="Proteomes" id="UP000649617"/>
    </source>
</evidence>
<keyword evidence="3" id="KW-1185">Reference proteome</keyword>
<gene>
    <name evidence="2" type="ORF">SPIL2461_LOCUS4216</name>
</gene>
<feature type="non-terminal residue" evidence="2">
    <location>
        <position position="1"/>
    </location>
</feature>
<feature type="non-terminal residue" evidence="2">
    <location>
        <position position="268"/>
    </location>
</feature>
<dbReference type="AlphaFoldDB" id="A0A812L5G0"/>
<feature type="transmembrane region" description="Helical" evidence="1">
    <location>
        <begin position="202"/>
        <end position="219"/>
    </location>
</feature>
<keyword evidence="1" id="KW-1133">Transmembrane helix</keyword>
<proteinExistence type="predicted"/>
<keyword evidence="1" id="KW-0472">Membrane</keyword>